<comment type="caution">
    <text evidence="1">The sequence shown here is derived from an EMBL/GenBank/DDBJ whole genome shotgun (WGS) entry which is preliminary data.</text>
</comment>
<dbReference type="RefSeq" id="WP_379031355.1">
    <property type="nucleotide sequence ID" value="NZ_JBHTLN010000001.1"/>
</dbReference>
<reference evidence="2" key="1">
    <citation type="journal article" date="2019" name="Int. J. Syst. Evol. Microbiol.">
        <title>The Global Catalogue of Microorganisms (GCM) 10K type strain sequencing project: providing services to taxonomists for standard genome sequencing and annotation.</title>
        <authorList>
            <consortium name="The Broad Institute Genomics Platform"/>
            <consortium name="The Broad Institute Genome Sequencing Center for Infectious Disease"/>
            <person name="Wu L."/>
            <person name="Ma J."/>
        </authorList>
    </citation>
    <scope>NUCLEOTIDE SEQUENCE [LARGE SCALE GENOMIC DNA]</scope>
    <source>
        <strain evidence="2">CCUG 58411</strain>
    </source>
</reference>
<evidence type="ECO:0000313" key="2">
    <source>
        <dbReference type="Proteomes" id="UP001597206"/>
    </source>
</evidence>
<sequence length="98" mass="10596">MRYTLLVLIFAMQGCATTTTKIPEGMRVAPESAVSSCEFKGDIHGTSMFYGVLVESALAKARQQAFTQAKELGANTVVWQPFQTQSGSTTVHGNAYKC</sequence>
<keyword evidence="2" id="KW-1185">Reference proteome</keyword>
<dbReference type="EMBL" id="JBHTLN010000001">
    <property type="protein sequence ID" value="MFD1121859.1"/>
    <property type="molecule type" value="Genomic_DNA"/>
</dbReference>
<dbReference type="PROSITE" id="PS51257">
    <property type="entry name" value="PROKAR_LIPOPROTEIN"/>
    <property type="match status" value="1"/>
</dbReference>
<evidence type="ECO:0008006" key="3">
    <source>
        <dbReference type="Google" id="ProtNLM"/>
    </source>
</evidence>
<accession>A0ABW3P7B6</accession>
<organism evidence="1 2">
    <name type="scientific">Methylophilus flavus</name>
    <dbReference type="NCBI Taxonomy" id="640084"/>
    <lineage>
        <taxon>Bacteria</taxon>
        <taxon>Pseudomonadati</taxon>
        <taxon>Pseudomonadota</taxon>
        <taxon>Betaproteobacteria</taxon>
        <taxon>Nitrosomonadales</taxon>
        <taxon>Methylophilaceae</taxon>
        <taxon>Methylophilus</taxon>
    </lineage>
</organism>
<name>A0ABW3P7B6_9PROT</name>
<proteinExistence type="predicted"/>
<evidence type="ECO:0000313" key="1">
    <source>
        <dbReference type="EMBL" id="MFD1121859.1"/>
    </source>
</evidence>
<dbReference type="Proteomes" id="UP001597206">
    <property type="component" value="Unassembled WGS sequence"/>
</dbReference>
<protein>
    <recommendedName>
        <fullName evidence="3">DUF4156 domain-containing protein</fullName>
    </recommendedName>
</protein>
<gene>
    <name evidence="1" type="ORF">ACFQ2T_05040</name>
</gene>